<comment type="caution">
    <text evidence="1">The sequence shown here is derived from an EMBL/GenBank/DDBJ whole genome shotgun (WGS) entry which is preliminary data.</text>
</comment>
<dbReference type="Proteomes" id="UP001157502">
    <property type="component" value="Chromosome 9"/>
</dbReference>
<protein>
    <submittedName>
        <fullName evidence="1">Uncharacterized protein</fullName>
    </submittedName>
</protein>
<dbReference type="EMBL" id="CM055736">
    <property type="protein sequence ID" value="KAJ8006841.1"/>
    <property type="molecule type" value="Genomic_DNA"/>
</dbReference>
<reference evidence="1" key="1">
    <citation type="submission" date="2021-05" db="EMBL/GenBank/DDBJ databases">
        <authorList>
            <person name="Pan Q."/>
            <person name="Jouanno E."/>
            <person name="Zahm M."/>
            <person name="Klopp C."/>
            <person name="Cabau C."/>
            <person name="Louis A."/>
            <person name="Berthelot C."/>
            <person name="Parey E."/>
            <person name="Roest Crollius H."/>
            <person name="Montfort J."/>
            <person name="Robinson-Rechavi M."/>
            <person name="Bouchez O."/>
            <person name="Lampietro C."/>
            <person name="Lopez Roques C."/>
            <person name="Donnadieu C."/>
            <person name="Postlethwait J."/>
            <person name="Bobe J."/>
            <person name="Dillon D."/>
            <person name="Chandos A."/>
            <person name="von Hippel F."/>
            <person name="Guiguen Y."/>
        </authorList>
    </citation>
    <scope>NUCLEOTIDE SEQUENCE</scope>
    <source>
        <strain evidence="1">YG-Jan2019</strain>
    </source>
</reference>
<sequence>MDPHKTRQAMENCSCFVAELKELKFTTDDTQPHPNPAVAAATSCRMWRSENVSVAARCCEIMIVQSKARFEKTRHLVSFELTDPELFLLFETSFPQKQLDNAN</sequence>
<accession>A0ACC2GT50</accession>
<proteinExistence type="predicted"/>
<evidence type="ECO:0000313" key="2">
    <source>
        <dbReference type="Proteomes" id="UP001157502"/>
    </source>
</evidence>
<name>A0ACC2GT50_DALPE</name>
<keyword evidence="2" id="KW-1185">Reference proteome</keyword>
<gene>
    <name evidence="1" type="ORF">DPEC_G00111410</name>
</gene>
<organism evidence="1 2">
    <name type="scientific">Dallia pectoralis</name>
    <name type="common">Alaska blackfish</name>
    <dbReference type="NCBI Taxonomy" id="75939"/>
    <lineage>
        <taxon>Eukaryota</taxon>
        <taxon>Metazoa</taxon>
        <taxon>Chordata</taxon>
        <taxon>Craniata</taxon>
        <taxon>Vertebrata</taxon>
        <taxon>Euteleostomi</taxon>
        <taxon>Actinopterygii</taxon>
        <taxon>Neopterygii</taxon>
        <taxon>Teleostei</taxon>
        <taxon>Protacanthopterygii</taxon>
        <taxon>Esociformes</taxon>
        <taxon>Umbridae</taxon>
        <taxon>Dallia</taxon>
    </lineage>
</organism>
<evidence type="ECO:0000313" key="1">
    <source>
        <dbReference type="EMBL" id="KAJ8006841.1"/>
    </source>
</evidence>